<evidence type="ECO:0000256" key="1">
    <source>
        <dbReference type="ARBA" id="ARBA00004141"/>
    </source>
</evidence>
<feature type="transmembrane region" description="Helical" evidence="6">
    <location>
        <begin position="456"/>
        <end position="474"/>
    </location>
</feature>
<keyword evidence="8" id="KW-1185">Reference proteome</keyword>
<accession>A0A8H4X3W2</accession>
<evidence type="ECO:0000256" key="4">
    <source>
        <dbReference type="ARBA" id="ARBA00022989"/>
    </source>
</evidence>
<feature type="transmembrane region" description="Helical" evidence="6">
    <location>
        <begin position="83"/>
        <end position="103"/>
    </location>
</feature>
<evidence type="ECO:0000313" key="8">
    <source>
        <dbReference type="Proteomes" id="UP000622797"/>
    </source>
</evidence>
<sequence length="536" mass="58373">MDNHNPSSANLVKTGRKQSMTLEPSINNEEIAIGIIDDLGYHPSYRRVFEGIGSFALVLSVASPMGGIAIISSYQIVYGGYWGLTWGWIIPAVLFFAQPLAIAELCSSMPVNGANYWWTAALSPPSLSRPLSFISGWITIAQIVTSLASVSFACGTSLATVVPIFHPEWEPNNAQIMSIAMGVVLFWGLTSFLRMESITWVFILSCSTVLLSTAIYVIALPITHSTQGLPFAPAAKVFGEYTNSSDWGRAVAVPMTFFSTAWVVTGWNAPSYVAEETKNARVVSPRSIVQTYLAMAILGAVICIISAFCITDMESTAIDPSGLPLYTLIFQHFGPKLGASFFLVTTSSAVLGGSSFLLTSASQMAAFARDGGLPFSKTLARVHEKTNMPIYSQAVLVAGALLVLLFGLSSMASTIIFSLAVVANLLMLTPPILLRIFAQDRFVPGPFNLGRYSKPVHIWALLTLVYMMIMEAFPAMKHWTMETFNYNWVVTLGVLIFAIIGWFTLGHNYPGLDLSALEAWREQYHERQGDGETSRG</sequence>
<protein>
    <recommendedName>
        <fullName evidence="9">Amino acid transporter</fullName>
    </recommendedName>
</protein>
<keyword evidence="3 6" id="KW-0812">Transmembrane</keyword>
<feature type="transmembrane region" description="Helical" evidence="6">
    <location>
        <begin position="341"/>
        <end position="368"/>
    </location>
</feature>
<dbReference type="Proteomes" id="UP000622797">
    <property type="component" value="Unassembled WGS sequence"/>
</dbReference>
<dbReference type="OrthoDB" id="4476201at2759"/>
<feature type="transmembrane region" description="Helical" evidence="6">
    <location>
        <begin position="174"/>
        <end position="193"/>
    </location>
</feature>
<keyword evidence="2" id="KW-0813">Transport</keyword>
<dbReference type="GO" id="GO:0016020">
    <property type="term" value="C:membrane"/>
    <property type="evidence" value="ECO:0007669"/>
    <property type="project" value="UniProtKB-SubCell"/>
</dbReference>
<feature type="transmembrane region" description="Helical" evidence="6">
    <location>
        <begin position="388"/>
        <end position="408"/>
    </location>
</feature>
<feature type="transmembrane region" description="Helical" evidence="6">
    <location>
        <begin position="137"/>
        <end position="162"/>
    </location>
</feature>
<proteinExistence type="predicted"/>
<feature type="transmembrane region" description="Helical" evidence="6">
    <location>
        <begin position="55"/>
        <end position="77"/>
    </location>
</feature>
<comment type="subcellular location">
    <subcellularLocation>
        <location evidence="1">Membrane</location>
        <topology evidence="1">Multi-pass membrane protein</topology>
    </subcellularLocation>
</comment>
<organism evidence="7 8">
    <name type="scientific">Fusarium sarcochroum</name>
    <dbReference type="NCBI Taxonomy" id="1208366"/>
    <lineage>
        <taxon>Eukaryota</taxon>
        <taxon>Fungi</taxon>
        <taxon>Dikarya</taxon>
        <taxon>Ascomycota</taxon>
        <taxon>Pezizomycotina</taxon>
        <taxon>Sordariomycetes</taxon>
        <taxon>Hypocreomycetidae</taxon>
        <taxon>Hypocreales</taxon>
        <taxon>Nectriaceae</taxon>
        <taxon>Fusarium</taxon>
        <taxon>Fusarium lateritium species complex</taxon>
    </lineage>
</organism>
<dbReference type="Pfam" id="PF13520">
    <property type="entry name" value="AA_permease_2"/>
    <property type="match status" value="1"/>
</dbReference>
<evidence type="ECO:0000256" key="5">
    <source>
        <dbReference type="ARBA" id="ARBA00023136"/>
    </source>
</evidence>
<evidence type="ECO:0000313" key="7">
    <source>
        <dbReference type="EMBL" id="KAF4960046.1"/>
    </source>
</evidence>
<reference evidence="7" key="1">
    <citation type="journal article" date="2020" name="BMC Genomics">
        <title>Correction to: Identification and distribution of gene clusters required for synthesis of sphingolipid metabolism inhibitors in diverse species of the filamentous fungus Fusarium.</title>
        <authorList>
            <person name="Kim H.S."/>
            <person name="Lohmar J.M."/>
            <person name="Busman M."/>
            <person name="Brown D.W."/>
            <person name="Naumann T.A."/>
            <person name="Divon H.H."/>
            <person name="Lysoe E."/>
            <person name="Uhlig S."/>
            <person name="Proctor R.H."/>
        </authorList>
    </citation>
    <scope>NUCLEOTIDE SEQUENCE</scope>
    <source>
        <strain evidence="7">NRRL 20472</strain>
    </source>
</reference>
<feature type="transmembrane region" description="Helical" evidence="6">
    <location>
        <begin position="200"/>
        <end position="222"/>
    </location>
</feature>
<dbReference type="PIRSF" id="PIRSF006060">
    <property type="entry name" value="AA_transporter"/>
    <property type="match status" value="1"/>
</dbReference>
<dbReference type="AlphaFoldDB" id="A0A8H4X3W2"/>
<feature type="transmembrane region" description="Helical" evidence="6">
    <location>
        <begin position="415"/>
        <end position="436"/>
    </location>
</feature>
<dbReference type="GO" id="GO:0022857">
    <property type="term" value="F:transmembrane transporter activity"/>
    <property type="evidence" value="ECO:0007669"/>
    <property type="project" value="InterPro"/>
</dbReference>
<dbReference type="Gene3D" id="1.20.1740.10">
    <property type="entry name" value="Amino acid/polyamine transporter I"/>
    <property type="match status" value="1"/>
</dbReference>
<name>A0A8H4X3W2_9HYPO</name>
<dbReference type="InterPro" id="IPR002293">
    <property type="entry name" value="AA/rel_permease1"/>
</dbReference>
<evidence type="ECO:0008006" key="9">
    <source>
        <dbReference type="Google" id="ProtNLM"/>
    </source>
</evidence>
<gene>
    <name evidence="7" type="ORF">FSARC_10577</name>
</gene>
<keyword evidence="5 6" id="KW-0472">Membrane</keyword>
<evidence type="ECO:0000256" key="6">
    <source>
        <dbReference type="SAM" id="Phobius"/>
    </source>
</evidence>
<dbReference type="EMBL" id="JABEXW010000647">
    <property type="protein sequence ID" value="KAF4960046.1"/>
    <property type="molecule type" value="Genomic_DNA"/>
</dbReference>
<reference evidence="7" key="2">
    <citation type="submission" date="2020-05" db="EMBL/GenBank/DDBJ databases">
        <authorList>
            <person name="Kim H.-S."/>
            <person name="Proctor R.H."/>
            <person name="Brown D.W."/>
        </authorList>
    </citation>
    <scope>NUCLEOTIDE SEQUENCE</scope>
    <source>
        <strain evidence="7">NRRL 20472</strain>
    </source>
</reference>
<feature type="transmembrane region" description="Helical" evidence="6">
    <location>
        <begin position="486"/>
        <end position="505"/>
    </location>
</feature>
<dbReference type="PANTHER" id="PTHR45649:SF26">
    <property type="entry name" value="OS04G0435100 PROTEIN"/>
    <property type="match status" value="1"/>
</dbReference>
<evidence type="ECO:0000256" key="2">
    <source>
        <dbReference type="ARBA" id="ARBA00022448"/>
    </source>
</evidence>
<feature type="transmembrane region" description="Helical" evidence="6">
    <location>
        <begin position="292"/>
        <end position="311"/>
    </location>
</feature>
<dbReference type="PANTHER" id="PTHR45649">
    <property type="entry name" value="AMINO-ACID PERMEASE BAT1"/>
    <property type="match status" value="1"/>
</dbReference>
<keyword evidence="4 6" id="KW-1133">Transmembrane helix</keyword>
<comment type="caution">
    <text evidence="7">The sequence shown here is derived from an EMBL/GenBank/DDBJ whole genome shotgun (WGS) entry which is preliminary data.</text>
</comment>
<evidence type="ECO:0000256" key="3">
    <source>
        <dbReference type="ARBA" id="ARBA00022692"/>
    </source>
</evidence>